<dbReference type="RefSeq" id="WP_354466294.1">
    <property type="nucleotide sequence ID" value="NZ_JBEWWF010000001.1"/>
</dbReference>
<evidence type="ECO:0000313" key="2">
    <source>
        <dbReference type="EMBL" id="MET3075562.1"/>
    </source>
</evidence>
<organism evidence="2 3">
    <name type="scientific">Pantoea leporis</name>
    <dbReference type="NCBI Taxonomy" id="2933780"/>
    <lineage>
        <taxon>Bacteria</taxon>
        <taxon>Pseudomonadati</taxon>
        <taxon>Pseudomonadota</taxon>
        <taxon>Gammaproteobacteria</taxon>
        <taxon>Enterobacterales</taxon>
        <taxon>Erwiniaceae</taxon>
        <taxon>Pantoea</taxon>
    </lineage>
</organism>
<gene>
    <name evidence="2" type="ORF">ABXV16_07365</name>
</gene>
<proteinExistence type="predicted"/>
<dbReference type="EMBL" id="JBEWWF010000001">
    <property type="protein sequence ID" value="MET3075562.1"/>
    <property type="molecule type" value="Genomic_DNA"/>
</dbReference>
<evidence type="ECO:0000256" key="1">
    <source>
        <dbReference type="SAM" id="Phobius"/>
    </source>
</evidence>
<keyword evidence="1" id="KW-0812">Transmembrane</keyword>
<keyword evidence="3" id="KW-1185">Reference proteome</keyword>
<comment type="caution">
    <text evidence="2">The sequence shown here is derived from an EMBL/GenBank/DDBJ whole genome shotgun (WGS) entry which is preliminary data.</text>
</comment>
<dbReference type="Proteomes" id="UP001548992">
    <property type="component" value="Unassembled WGS sequence"/>
</dbReference>
<name>A0ABV2DXM2_9GAMM</name>
<keyword evidence="1" id="KW-0472">Membrane</keyword>
<evidence type="ECO:0000313" key="3">
    <source>
        <dbReference type="Proteomes" id="UP001548992"/>
    </source>
</evidence>
<accession>A0ABV2DXM2</accession>
<keyword evidence="1" id="KW-1133">Transmembrane helix</keyword>
<reference evidence="2 3" key="1">
    <citation type="submission" date="2024-07" db="EMBL/GenBank/DDBJ databases">
        <title>Isolation, whole-genome sequencing, and annotation of five antibiotic-resistant bacteria from environmental samples.</title>
        <authorList>
            <person name="Bedore T."/>
            <person name="Hudson A.O."/>
            <person name="Kumar G."/>
        </authorList>
    </citation>
    <scope>NUCLEOTIDE SEQUENCE [LARGE SCALE GENOMIC DNA]</scope>
    <source>
        <strain evidence="2 3">RIT844</strain>
    </source>
</reference>
<sequence length="229" mass="26423">MILMALNFYHEWGAIICSLSIFFMSMLCPIFYRVKDDIVMLESSSEVLLCPQPENINKNELVAKIYVNRGYIYANKKYAPVNNKAFDFFILDRACLCKNGSDADVYTFICNLQAAMPGSKYSRPLLKEHLGDLINDEVYAFYERSKNFCGLVYKETCLVFSAEHLNCIVIVEYTCRWSIWHSVALIYKGNVIEIEFIDASNKELVYPQLATSLAELWNVELKLEHVNLN</sequence>
<protein>
    <submittedName>
        <fullName evidence="2">Uncharacterized protein</fullName>
    </submittedName>
</protein>
<feature type="transmembrane region" description="Helical" evidence="1">
    <location>
        <begin position="12"/>
        <end position="32"/>
    </location>
</feature>